<keyword evidence="4" id="KW-0808">Transferase</keyword>
<feature type="domain" description="Glycosyltransferase 2-like" evidence="3">
    <location>
        <begin position="50"/>
        <end position="201"/>
    </location>
</feature>
<feature type="transmembrane region" description="Helical" evidence="2">
    <location>
        <begin position="340"/>
        <end position="360"/>
    </location>
</feature>
<dbReference type="Proteomes" id="UP000266389">
    <property type="component" value="Unassembled WGS sequence"/>
</dbReference>
<keyword evidence="2" id="KW-1133">Transmembrane helix</keyword>
<evidence type="ECO:0000313" key="5">
    <source>
        <dbReference type="Proteomes" id="UP000266389"/>
    </source>
</evidence>
<gene>
    <name evidence="4" type="ORF">D0433_11320</name>
</gene>
<keyword evidence="2" id="KW-0472">Membrane</keyword>
<dbReference type="GO" id="GO:0016740">
    <property type="term" value="F:transferase activity"/>
    <property type="evidence" value="ECO:0007669"/>
    <property type="project" value="UniProtKB-KW"/>
</dbReference>
<dbReference type="InterPro" id="IPR001173">
    <property type="entry name" value="Glyco_trans_2-like"/>
</dbReference>
<dbReference type="Pfam" id="PF00535">
    <property type="entry name" value="Glycos_transf_2"/>
    <property type="match status" value="1"/>
</dbReference>
<sequence length="377" mass="42902">MSEAIRIVEQVLEWLTLGIFTLYVFETLVLIAALYKKIPTRTFSVLPRISVVVAARNEEKNIDACLQSLTMLDYPHDKLEIIIADDRSQDRTPEIVQRYAAKYPFVKYLLVRESHIKGKGNAIHQATMLASGEFILMTDADCTVKPTWAKDTLKYFTDETGLVCGITLPHASRAFERIQALNWCYLLSTGSAVAAIGLPIGGIGNNFSFRRSTYFEVGGYEKVRFSVTEDFALFQAIKKTKWKIVCPVEYSTQNTTVPEPTFRDLYKQQKRWVLGGLGGDRSSLATLILGFVAHLLSLLSFFLFTWRQAILMLLVKVSMDCLFLLTPLRRLHSASLLKAMPLFAFYHYFTMVFMPILLLFDRTVVWKGRVYSPRAQA</sequence>
<evidence type="ECO:0000313" key="4">
    <source>
        <dbReference type="EMBL" id="RFM23384.1"/>
    </source>
</evidence>
<dbReference type="InterPro" id="IPR029044">
    <property type="entry name" value="Nucleotide-diphossugar_trans"/>
</dbReference>
<accession>A0A395M0D7</accession>
<organism evidence="4 5">
    <name type="scientific">Candidatus Thermochlorobacter aerophilus</name>
    <dbReference type="NCBI Taxonomy" id="1868324"/>
    <lineage>
        <taxon>Bacteria</taxon>
        <taxon>Pseudomonadati</taxon>
        <taxon>Chlorobiota</taxon>
        <taxon>Chlorobiia</taxon>
        <taxon>Chlorobiales</taxon>
        <taxon>Candidatus Thermochlorobacteriaceae</taxon>
        <taxon>Candidatus Thermochlorobacter</taxon>
    </lineage>
</organism>
<keyword evidence="2" id="KW-0812">Transmembrane</keyword>
<feature type="transmembrane region" description="Helical" evidence="2">
    <location>
        <begin position="310"/>
        <end position="328"/>
    </location>
</feature>
<comment type="caution">
    <text evidence="4">The sequence shown here is derived from an EMBL/GenBank/DDBJ whole genome shotgun (WGS) entry which is preliminary data.</text>
</comment>
<dbReference type="PANTHER" id="PTHR43630">
    <property type="entry name" value="POLY-BETA-1,6-N-ACETYL-D-GLUCOSAMINE SYNTHASE"/>
    <property type="match status" value="1"/>
</dbReference>
<reference evidence="4 5" key="1">
    <citation type="journal article" date="2011" name="ISME J.">
        <title>Community ecology of hot spring cyanobacterial mats: predominant populations and their functional potential.</title>
        <authorList>
            <person name="Klatt C.G."/>
            <person name="Wood J.M."/>
            <person name="Rusch D.B."/>
            <person name="Bateson M.M."/>
            <person name="Hamamura N."/>
            <person name="Heidelberg J.F."/>
            <person name="Grossman A.R."/>
            <person name="Bhaya D."/>
            <person name="Cohan F.M."/>
            <person name="Kuhl M."/>
            <person name="Bryant D.A."/>
            <person name="Ward D.M."/>
        </authorList>
    </citation>
    <scope>NUCLEOTIDE SEQUENCE [LARGE SCALE GENOMIC DNA]</scope>
    <source>
        <strain evidence="4">OS</strain>
    </source>
</reference>
<feature type="transmembrane region" description="Helical" evidence="2">
    <location>
        <begin position="284"/>
        <end position="304"/>
    </location>
</feature>
<name>A0A395M0D7_9BACT</name>
<dbReference type="SUPFAM" id="SSF53448">
    <property type="entry name" value="Nucleotide-diphospho-sugar transferases"/>
    <property type="match status" value="1"/>
</dbReference>
<evidence type="ECO:0000256" key="2">
    <source>
        <dbReference type="SAM" id="Phobius"/>
    </source>
</evidence>
<feature type="transmembrane region" description="Helical" evidence="2">
    <location>
        <begin position="14"/>
        <end position="35"/>
    </location>
</feature>
<dbReference type="PANTHER" id="PTHR43630:SF2">
    <property type="entry name" value="GLYCOSYLTRANSFERASE"/>
    <property type="match status" value="1"/>
</dbReference>
<evidence type="ECO:0000259" key="3">
    <source>
        <dbReference type="Pfam" id="PF00535"/>
    </source>
</evidence>
<dbReference type="EMBL" id="PHFL01000066">
    <property type="protein sequence ID" value="RFM23384.1"/>
    <property type="molecule type" value="Genomic_DNA"/>
</dbReference>
<proteinExistence type="inferred from homology"/>
<comment type="similarity">
    <text evidence="1">Belongs to the glycosyltransferase 2 family. WaaE/KdtX subfamily.</text>
</comment>
<dbReference type="AlphaFoldDB" id="A0A395M0D7"/>
<dbReference type="Gene3D" id="3.90.550.10">
    <property type="entry name" value="Spore Coat Polysaccharide Biosynthesis Protein SpsA, Chain A"/>
    <property type="match status" value="1"/>
</dbReference>
<protein>
    <submittedName>
        <fullName evidence="4">Glycosyltransferase</fullName>
    </submittedName>
</protein>
<evidence type="ECO:0000256" key="1">
    <source>
        <dbReference type="ARBA" id="ARBA00038494"/>
    </source>
</evidence>